<evidence type="ECO:0000256" key="3">
    <source>
        <dbReference type="ARBA" id="ARBA00022963"/>
    </source>
</evidence>
<dbReference type="KEGG" id="cam:101492179"/>
<evidence type="ECO:0000313" key="5">
    <source>
        <dbReference type="Proteomes" id="UP000087171"/>
    </source>
</evidence>
<dbReference type="GO" id="GO:0016042">
    <property type="term" value="P:lipid catabolic process"/>
    <property type="evidence" value="ECO:0007669"/>
    <property type="project" value="UniProtKB-KW"/>
</dbReference>
<dbReference type="GeneID" id="101492179"/>
<keyword evidence="3" id="KW-0443">Lipid metabolism</keyword>
<dbReference type="Pfam" id="PF00657">
    <property type="entry name" value="Lipase_GDSL"/>
    <property type="match status" value="1"/>
</dbReference>
<name>A0A1S2XUR4_CICAR</name>
<dbReference type="OrthoDB" id="1600564at2759"/>
<dbReference type="InterPro" id="IPR001087">
    <property type="entry name" value="GDSL"/>
</dbReference>
<evidence type="ECO:0000256" key="1">
    <source>
        <dbReference type="ARBA" id="ARBA00008668"/>
    </source>
</evidence>
<organism evidence="5 6">
    <name type="scientific">Cicer arietinum</name>
    <name type="common">Chickpea</name>
    <name type="synonym">Garbanzo</name>
    <dbReference type="NCBI Taxonomy" id="3827"/>
    <lineage>
        <taxon>Eukaryota</taxon>
        <taxon>Viridiplantae</taxon>
        <taxon>Streptophyta</taxon>
        <taxon>Embryophyta</taxon>
        <taxon>Tracheophyta</taxon>
        <taxon>Spermatophyta</taxon>
        <taxon>Magnoliopsida</taxon>
        <taxon>eudicotyledons</taxon>
        <taxon>Gunneridae</taxon>
        <taxon>Pentapetalae</taxon>
        <taxon>rosids</taxon>
        <taxon>fabids</taxon>
        <taxon>Fabales</taxon>
        <taxon>Fabaceae</taxon>
        <taxon>Papilionoideae</taxon>
        <taxon>50 kb inversion clade</taxon>
        <taxon>NPAAA clade</taxon>
        <taxon>Hologalegina</taxon>
        <taxon>IRL clade</taxon>
        <taxon>Cicereae</taxon>
        <taxon>Cicer</taxon>
    </lineage>
</organism>
<dbReference type="InterPro" id="IPR035669">
    <property type="entry name" value="SGNH_plant_lipase-like"/>
</dbReference>
<keyword evidence="4" id="KW-0812">Transmembrane</keyword>
<sequence length="371" mass="40970">MATTMVLQSYYIHVVIIFMVAMSTGFKGTEAAPRAFFVFGDSLVDNGNNNYLATTARADAPPYGIDYPTRRPTGRFSNGLNIPDFISRELGAESTLPYLSPELNGQRLLVGANFASAGIGILNDTGIQFVNIIRIYRQLEYFEEYQQRVSGLIGAEGTRRLVNGALVLITLGGNDFVNNYYLVPFSARSRQYPLPNYVKYLISEYKKILRRLYDLGARRVLVTGTGPLGCVPAELAQRSVNGECSPELMRAASLFNPQLVQMIQQLNGEIGSNIFVGANTRQMSINFVNNPQAYGFVTSKVACCGQGPYNGLGLCTVASNLCPNRDQYAFWDPFHPSERANSIIVQQIMSGNTEYMYPMNLSTILALDSKN</sequence>
<dbReference type="RefSeq" id="XP_004494760.1">
    <property type="nucleotide sequence ID" value="XM_004494703.3"/>
</dbReference>
<dbReference type="PaxDb" id="3827-XP_004494760.1"/>
<reference evidence="5" key="1">
    <citation type="journal article" date="2013" name="Nat. Biotechnol.">
        <title>Draft genome sequence of chickpea (Cicer arietinum) provides a resource for trait improvement.</title>
        <authorList>
            <person name="Varshney R.K."/>
            <person name="Song C."/>
            <person name="Saxena R.K."/>
            <person name="Azam S."/>
            <person name="Yu S."/>
            <person name="Sharpe A.G."/>
            <person name="Cannon S."/>
            <person name="Baek J."/>
            <person name="Rosen B.D."/>
            <person name="Tar'an B."/>
            <person name="Millan T."/>
            <person name="Zhang X."/>
            <person name="Ramsay L.D."/>
            <person name="Iwata A."/>
            <person name="Wang Y."/>
            <person name="Nelson W."/>
            <person name="Farmer A.D."/>
            <person name="Gaur P.M."/>
            <person name="Soderlund C."/>
            <person name="Penmetsa R.V."/>
            <person name="Xu C."/>
            <person name="Bharti A.K."/>
            <person name="He W."/>
            <person name="Winter P."/>
            <person name="Zhao S."/>
            <person name="Hane J.K."/>
            <person name="Carrasquilla-Garcia N."/>
            <person name="Condie J.A."/>
            <person name="Upadhyaya H.D."/>
            <person name="Luo M.C."/>
            <person name="Thudi M."/>
            <person name="Gowda C.L."/>
            <person name="Singh N.P."/>
            <person name="Lichtenzveig J."/>
            <person name="Gali K.K."/>
            <person name="Rubio J."/>
            <person name="Nadarajan N."/>
            <person name="Dolezel J."/>
            <person name="Bansal K.C."/>
            <person name="Xu X."/>
            <person name="Edwards D."/>
            <person name="Zhang G."/>
            <person name="Kahl G."/>
            <person name="Gil J."/>
            <person name="Singh K.B."/>
            <person name="Datta S.K."/>
            <person name="Jackson S.A."/>
            <person name="Wang J."/>
            <person name="Cook D.R."/>
        </authorList>
    </citation>
    <scope>NUCLEOTIDE SEQUENCE [LARGE SCALE GENOMIC DNA]</scope>
    <source>
        <strain evidence="5">cv. CDC Frontier</strain>
    </source>
</reference>
<dbReference type="PANTHER" id="PTHR45648">
    <property type="entry name" value="GDSL LIPASE/ACYLHYDROLASE FAMILY PROTEIN (AFU_ORTHOLOGUE AFUA_4G14700)"/>
    <property type="match status" value="1"/>
</dbReference>
<dbReference type="PANTHER" id="PTHR45648:SF156">
    <property type="entry name" value="ZINC FINGER PROTEIN"/>
    <property type="match status" value="1"/>
</dbReference>
<dbReference type="eggNOG" id="ENOG502QQP0">
    <property type="taxonomic scope" value="Eukaryota"/>
</dbReference>
<dbReference type="AlphaFoldDB" id="A0A1S2XUR4"/>
<dbReference type="InterPro" id="IPR051058">
    <property type="entry name" value="GDSL_Est/Lipase"/>
</dbReference>
<proteinExistence type="inferred from homology"/>
<dbReference type="SUPFAM" id="SSF52266">
    <property type="entry name" value="SGNH hydrolase"/>
    <property type="match status" value="1"/>
</dbReference>
<evidence type="ECO:0000256" key="4">
    <source>
        <dbReference type="SAM" id="Phobius"/>
    </source>
</evidence>
<accession>A0A1S2XUR4</accession>
<feature type="transmembrane region" description="Helical" evidence="4">
    <location>
        <begin position="6"/>
        <end position="26"/>
    </location>
</feature>
<comment type="similarity">
    <text evidence="1">Belongs to the 'GDSL' lipolytic enzyme family.</text>
</comment>
<keyword evidence="5" id="KW-1185">Reference proteome</keyword>
<gene>
    <name evidence="6" type="primary">LOC101492179</name>
</gene>
<dbReference type="GO" id="GO:0016788">
    <property type="term" value="F:hydrolase activity, acting on ester bonds"/>
    <property type="evidence" value="ECO:0007669"/>
    <property type="project" value="InterPro"/>
</dbReference>
<dbReference type="STRING" id="3827.A0A1S2XUR4"/>
<dbReference type="InterPro" id="IPR036514">
    <property type="entry name" value="SGNH_hydro_sf"/>
</dbReference>
<keyword evidence="2" id="KW-0378">Hydrolase</keyword>
<keyword evidence="4" id="KW-1133">Transmembrane helix</keyword>
<evidence type="ECO:0000313" key="6">
    <source>
        <dbReference type="RefSeq" id="XP_004494760.1"/>
    </source>
</evidence>
<evidence type="ECO:0000256" key="2">
    <source>
        <dbReference type="ARBA" id="ARBA00022801"/>
    </source>
</evidence>
<dbReference type="CDD" id="cd01837">
    <property type="entry name" value="SGNH_plant_lipase_like"/>
    <property type="match status" value="1"/>
</dbReference>
<dbReference type="Gene3D" id="3.40.50.1110">
    <property type="entry name" value="SGNH hydrolase"/>
    <property type="match status" value="1"/>
</dbReference>
<reference evidence="6" key="2">
    <citation type="submission" date="2025-08" db="UniProtKB">
        <authorList>
            <consortium name="RefSeq"/>
        </authorList>
    </citation>
    <scope>IDENTIFICATION</scope>
    <source>
        <tissue evidence="6">Etiolated seedlings</tissue>
    </source>
</reference>
<keyword evidence="4" id="KW-0472">Membrane</keyword>
<dbReference type="Proteomes" id="UP000087171">
    <property type="component" value="Chromosome Ca3"/>
</dbReference>
<keyword evidence="3" id="KW-0442">Lipid degradation</keyword>
<protein>
    <submittedName>
        <fullName evidence="6">GDSL esterase/lipase At5g33370</fullName>
    </submittedName>
</protein>